<dbReference type="PANTHER" id="PTHR39201:SF1">
    <property type="entry name" value="FLAVODOXIN-LIKE DOMAIN-CONTAINING PROTEIN"/>
    <property type="match status" value="1"/>
</dbReference>
<dbReference type="InterPro" id="IPR008254">
    <property type="entry name" value="Flavodoxin/NO_synth"/>
</dbReference>
<dbReference type="Gene3D" id="3.40.50.360">
    <property type="match status" value="1"/>
</dbReference>
<evidence type="ECO:0000256" key="1">
    <source>
        <dbReference type="SAM" id="MobiDB-lite"/>
    </source>
</evidence>
<dbReference type="Pfam" id="PF12682">
    <property type="entry name" value="Flavodoxin_4"/>
    <property type="match status" value="1"/>
</dbReference>
<feature type="compositionally biased region" description="Low complexity" evidence="1">
    <location>
        <begin position="72"/>
        <end position="81"/>
    </location>
</feature>
<comment type="caution">
    <text evidence="4">The sequence shown here is derived from an EMBL/GenBank/DDBJ whole genome shotgun (WGS) entry which is preliminary data.</text>
</comment>
<name>A0AB37RKN8_LACPE</name>
<dbReference type="GO" id="GO:0010181">
    <property type="term" value="F:FMN binding"/>
    <property type="evidence" value="ECO:0007669"/>
    <property type="project" value="InterPro"/>
</dbReference>
<keyword evidence="2" id="KW-0472">Membrane</keyword>
<keyword evidence="2" id="KW-1133">Transmembrane helix</keyword>
<dbReference type="SUPFAM" id="SSF52218">
    <property type="entry name" value="Flavoproteins"/>
    <property type="match status" value="1"/>
</dbReference>
<protein>
    <submittedName>
        <fullName evidence="4">Flavodoxin</fullName>
    </submittedName>
</protein>
<gene>
    <name evidence="4" type="ORF">D6U17_08095</name>
</gene>
<dbReference type="EMBL" id="RDCL01000052">
    <property type="protein sequence ID" value="RMW54855.1"/>
    <property type="molecule type" value="Genomic_DNA"/>
</dbReference>
<dbReference type="InterPro" id="IPR029039">
    <property type="entry name" value="Flavoprotein-like_sf"/>
</dbReference>
<accession>A0AB37RKN8</accession>
<reference evidence="4 5" key="1">
    <citation type="submission" date="2018-10" db="EMBL/GenBank/DDBJ databases">
        <title>Genome sequences of five Lactobacillus pentosus strains isolated from brines of traditionally fermented spanish-style green table olives and differences between them.</title>
        <authorList>
            <person name="Jimenez Diaz R."/>
        </authorList>
    </citation>
    <scope>NUCLEOTIDE SEQUENCE [LARGE SCALE GENOMIC DNA]</scope>
    <source>
        <strain evidence="4 5">IG8</strain>
    </source>
</reference>
<organism evidence="4 5">
    <name type="scientific">Lactiplantibacillus pentosus</name>
    <name type="common">Lactobacillus pentosus</name>
    <dbReference type="NCBI Taxonomy" id="1589"/>
    <lineage>
        <taxon>Bacteria</taxon>
        <taxon>Bacillati</taxon>
        <taxon>Bacillota</taxon>
        <taxon>Bacilli</taxon>
        <taxon>Lactobacillales</taxon>
        <taxon>Lactobacillaceae</taxon>
        <taxon>Lactiplantibacillus</taxon>
    </lineage>
</organism>
<dbReference type="Proteomes" id="UP000281061">
    <property type="component" value="Unassembled WGS sequence"/>
</dbReference>
<dbReference type="AlphaFoldDB" id="A0AB37RKN8"/>
<dbReference type="RefSeq" id="WP_122211745.1">
    <property type="nucleotide sequence ID" value="NZ_RDCH01000076.1"/>
</dbReference>
<proteinExistence type="predicted"/>
<dbReference type="GO" id="GO:0016651">
    <property type="term" value="F:oxidoreductase activity, acting on NAD(P)H"/>
    <property type="evidence" value="ECO:0007669"/>
    <property type="project" value="UniProtKB-ARBA"/>
</dbReference>
<keyword evidence="2" id="KW-0812">Transmembrane</keyword>
<feature type="transmembrane region" description="Helical" evidence="2">
    <location>
        <begin position="46"/>
        <end position="66"/>
    </location>
</feature>
<evidence type="ECO:0000313" key="5">
    <source>
        <dbReference type="Proteomes" id="UP000281061"/>
    </source>
</evidence>
<sequence>MLIPFSPVDSGNRIKWLPLSGLQPVKSESSQLLMVRKELQVMRKRIVVFVIAIIAVVAVLVGYNVFQRTQSKDSGSSSQVSRTNQGKSKQRPKKNGKVLIVYFSRKKGVSDGPLKIGHTKVVADFIQQRTGADEYEIKAANPYPKSFKATADRAQQEQTDDARPKIKNKLPNVKKYDTVFLGAPVWWSEYPMIVRTFMDAVDLNGKNVVPFTTHKGSGMGSAQNQVEKQYPDANVLEGIGIEGEQAENSQKEVDQWLSKIGY</sequence>
<feature type="region of interest" description="Disordered" evidence="1">
    <location>
        <begin position="70"/>
        <end position="93"/>
    </location>
</feature>
<feature type="domain" description="Flavodoxin-like" evidence="3">
    <location>
        <begin position="117"/>
        <end position="259"/>
    </location>
</feature>
<dbReference type="PANTHER" id="PTHR39201">
    <property type="entry name" value="EXPORTED PROTEIN-RELATED"/>
    <property type="match status" value="1"/>
</dbReference>
<evidence type="ECO:0000256" key="2">
    <source>
        <dbReference type="SAM" id="Phobius"/>
    </source>
</evidence>
<evidence type="ECO:0000259" key="3">
    <source>
        <dbReference type="Pfam" id="PF12682"/>
    </source>
</evidence>
<evidence type="ECO:0000313" key="4">
    <source>
        <dbReference type="EMBL" id="RMW54855.1"/>
    </source>
</evidence>